<proteinExistence type="predicted"/>
<gene>
    <name evidence="3" type="ORF">FB192DRAFT_1387676</name>
</gene>
<feature type="chain" id="PRO_5034657039" evidence="2">
    <location>
        <begin position="17"/>
        <end position="224"/>
    </location>
</feature>
<evidence type="ECO:0000256" key="1">
    <source>
        <dbReference type="SAM" id="MobiDB-lite"/>
    </source>
</evidence>
<feature type="signal peptide" evidence="2">
    <location>
        <begin position="1"/>
        <end position="16"/>
    </location>
</feature>
<organism evidence="3 4">
    <name type="scientific">Mucor circinelloides f. lusitanicus</name>
    <name type="common">Mucor racemosus var. lusitanicus</name>
    <dbReference type="NCBI Taxonomy" id="29924"/>
    <lineage>
        <taxon>Eukaryota</taxon>
        <taxon>Fungi</taxon>
        <taxon>Fungi incertae sedis</taxon>
        <taxon>Mucoromycota</taxon>
        <taxon>Mucoromycotina</taxon>
        <taxon>Mucoromycetes</taxon>
        <taxon>Mucorales</taxon>
        <taxon>Mucorineae</taxon>
        <taxon>Mucoraceae</taxon>
        <taxon>Mucor</taxon>
    </lineage>
</organism>
<comment type="caution">
    <text evidence="3">The sequence shown here is derived from an EMBL/GenBank/DDBJ whole genome shotgun (WGS) entry which is preliminary data.</text>
</comment>
<feature type="region of interest" description="Disordered" evidence="1">
    <location>
        <begin position="149"/>
        <end position="224"/>
    </location>
</feature>
<dbReference type="AlphaFoldDB" id="A0A8H4BCQ7"/>
<evidence type="ECO:0000313" key="4">
    <source>
        <dbReference type="Proteomes" id="UP000469890"/>
    </source>
</evidence>
<dbReference type="Proteomes" id="UP000469890">
    <property type="component" value="Unassembled WGS sequence"/>
</dbReference>
<protein>
    <submittedName>
        <fullName evidence="3">Uncharacterized protein</fullName>
    </submittedName>
</protein>
<feature type="region of interest" description="Disordered" evidence="1">
    <location>
        <begin position="107"/>
        <end position="134"/>
    </location>
</feature>
<accession>A0A8H4BCQ7</accession>
<dbReference type="EMBL" id="JAAECE010000006">
    <property type="protein sequence ID" value="KAF1799630.1"/>
    <property type="molecule type" value="Genomic_DNA"/>
</dbReference>
<reference evidence="3 4" key="1">
    <citation type="submission" date="2019-09" db="EMBL/GenBank/DDBJ databases">
        <authorList>
            <consortium name="DOE Joint Genome Institute"/>
            <person name="Mondo S.J."/>
            <person name="Navarro-Mendoza M.I."/>
            <person name="Perez-Arques C."/>
            <person name="Panchal S."/>
            <person name="Nicolas F.E."/>
            <person name="Ganguly P."/>
            <person name="Pangilinan J."/>
            <person name="Grigoriev I."/>
            <person name="Heitman J."/>
            <person name="Sanya K."/>
            <person name="Garre V."/>
        </authorList>
    </citation>
    <scope>NUCLEOTIDE SEQUENCE [LARGE SCALE GENOMIC DNA]</scope>
    <source>
        <strain evidence="3 4">MU402</strain>
    </source>
</reference>
<keyword evidence="2" id="KW-0732">Signal</keyword>
<name>A0A8H4BCQ7_MUCCL</name>
<evidence type="ECO:0000256" key="2">
    <source>
        <dbReference type="SAM" id="SignalP"/>
    </source>
</evidence>
<feature type="compositionally biased region" description="Polar residues" evidence="1">
    <location>
        <begin position="149"/>
        <end position="165"/>
    </location>
</feature>
<feature type="compositionally biased region" description="Low complexity" evidence="1">
    <location>
        <begin position="114"/>
        <end position="134"/>
    </location>
</feature>
<evidence type="ECO:0000313" key="3">
    <source>
        <dbReference type="EMBL" id="KAF1799630.1"/>
    </source>
</evidence>
<sequence length="224" mass="25564">MDGALGVAVMCVLCNASVILSSPDDMEKRFSCVERLSCWFILKRREREMNSCHERDMTRFHLIQTRAFFLETIYHPFLSSFPTFLKSMSSSEQDDAWAYINHDRGKPHTRRLTTSRSSSTVSTSRFYNQSTTPTTAAAAIKPEWLTTQMIPPRNSSDSEVSNLAPSTILIRNKRPLLQPSASRRKRPRDPPTDAHFTIKTPLQTRSPSLFERPNPCEIIRPGQS</sequence>